<dbReference type="EMBL" id="AY682195">
    <property type="protein sequence ID" value="AAV35917.1"/>
    <property type="molecule type" value="Genomic_DNA"/>
</dbReference>
<gene>
    <name evidence="4" type="ORF">orf97</name>
</gene>
<keyword evidence="5" id="KW-1185">Reference proteome</keyword>
<keyword evidence="2" id="KW-0946">Virion</keyword>
<comment type="subcellular location">
    <subcellularLocation>
        <location evidence="1">Virion</location>
    </subcellularLocation>
</comment>
<evidence type="ECO:0000313" key="4">
    <source>
        <dbReference type="EMBL" id="AAV35917.1"/>
    </source>
</evidence>
<proteinExistence type="predicted"/>
<name>Q5ULL7_9CAUD</name>
<dbReference type="InterPro" id="IPR030392">
    <property type="entry name" value="S74_ICA"/>
</dbReference>
<sequence length="2112" mass="221066">MSNFSIPQSMNPVRYQASLGGNIKSTNIDNVHEQFQIELGIVKKVFYRKGTLLFSIINRGSSVSVVGNDTSSATASAPIPVETFGRNSDGKVFGGYRPVKVGSKIAVGYVNGERSAPIVLGVYPDNDESYEIVSPVSFETGEDSDKSVEDIALGSKEITASQNIIYQSGKGDILKTFNGKSLLYINANGSNYMDDINYAYDQIADTRDGNMNPVTPRETRAQSWLLVHEDNPENEETNGHRTRFYVNKNGEFQMVMFSPNNDSDNNLVVFTASKDDGFKLRKQFDTDDLDGSEQYVQFSIGSGNSAVLQSVDKDNASEISMLPNGLQLTTPNNGAMTFNGRSLETVFGSISSAVDAAKDAGDKANNAASAGAIAQSAASDAASQALAASQAGEDAKSAAVSAQAAGEDAKAQAKDTRDRIIYYSSISNEKDVAIPGKYIIVNTDTYIKNGTIKTAHIGDGAITNAKIANLAVGTAQLEDAAITRAKIGNLAVGTAQIEDAAITDAKVGNLSANHLNAGTIDFSVISGIHINASEIDVGKIVADQIFVNGLGDISKNLGTVTSGNINGTNVNDDIDDLNDPNSMSVIEKQTRASQFNGLTSQYNVILSRAKDANISTTDLTTAYNNLKDFMTNPLADTSNSSSIDRASYNKLIFYYNSALSDVQMELRNSYNNDISNMQSSVSVASQAASSAAIVASQATTTGDNASYAAAQALATANQAQTAGDSATRVANNASQAASGAVIAGSTASVNADKAVSVANQAKSAGDNATRVANNASQAASGAILAGSTATVIANKASTVANEAKSAGDNATSVANNATSVANSAKSTADSTYAYANSEIAVQSTAITKAQSTADNAFSQAQAVGSQASAEIAVQSNATAKAQSTADNAFSKATTAIDNGKVTSQAVTDLKDGSKLTIAELENGLATKVANSDYASYKEQTASQIGQLVTNGAFSAYQTQTADLIASKVATKDFSAYQATTAKAIESKVESSDFNTYKTQTADLIDDKVSNSAYASDKTQTASEIADRVSNSAFSTYQTQTASQIASKVDNGDFSTYKTQTADLIASKVANKDFSAYQATTAKEISSKVESSDFNTYKTQTADMISSKVESSDFQTLQTQVNNSTVGTNLLTNLSSNWTKSWGGSSVGTPPTFSDTNARIRTIQTVSVSSNSPYTISIGDDLFKFSWVELDSNGNSTYQAPWITSANYTFTTTSTTTQLYIGVAYKNDTALDTSNLPKIKLEKGSLATDWSLNPEDQATQSQITQLSGEIDLRVTKGDLVDQINMQAGKTLISSSGQLILSGNSVVLDSVDPVIMKSANIGNMAVGTAQIANGAITNAQIGSLAVDTANIKDAAISSAKIANLAVGTAQIGDGAITNAKIGKLAVGTAQIANGAITDAQIGSLAVGTAQIKDEAVNSAKIAKLAVGTAQIGDGAITNAKIGNLAVGTAQIANAAITDAQVGNVSANKLTAGIIDFNTITGKNINASNITTGTLSTDRLNVGTLSALSANLGNVTAGSLKGVNIIANSFSTPNGSFTTDASGNVVASNLTIRGVTNLVYNASLSGGSGSYIPGWGISNNGYYAPSMLFDGVPSIGWNNSTGAGVWNIFAQTKLHPLNGATGIPFSASVWFLECGSDTNLKYQVTLAFFDSNSNRINGGFVGNTWNGISSSQRWRYVTLDNVVIPSNATYVGLQFWSYNGKGNAYFSSPMLTQSSHSTGYQPDTGNVVSAGEIDGSVINGSTINGTTLNAGSISTNANNTAKFYPFTAGSDGVLHSYHVDDYFANYARMYSGKIVISDRNMVTTDGNKYGSETAVIGGASISLSSGYTVGKDTDFSKPLVADGDGTTQLILSGVTGIALNGSNQSVTFKGTSSTGTNGISMDSYGNVHGEGTSTWWRVLDSAGNQVANFGTAPGNNTTFPKPIFTDEVGGLNGNLLIHNKDGQSQMLFWHDSDGIGINAPTIYNRTYGSGSTVTITSHGVLGRITSATKYKLNIGHYSDTVKADRLFSLDPAFWHDKFAVEKIAERKGEGDTPKDGALTLNYHYGLIAEDLVKAGLEEFVIKNDDGGVEGIAYDRLWTVLIPKIRDLSNNQINDRMTISRLEKEIEKLKQEVSSR</sequence>
<keyword evidence="2" id="KW-1227">Viral tail protein</keyword>
<dbReference type="Proteomes" id="UP000002117">
    <property type="component" value="Segment"/>
</dbReference>
<dbReference type="GO" id="GO:0098015">
    <property type="term" value="C:virus tail"/>
    <property type="evidence" value="ECO:0007669"/>
    <property type="project" value="UniProtKB-KW"/>
</dbReference>
<reference evidence="4 5" key="1">
    <citation type="journal article" date="2004" name="J. Bacteriol.">
        <title>Lactobacillus plantarum bacteriophage LP65: a new member of the SPO1-like genus of the family Myoviridae.</title>
        <authorList>
            <person name="Chibani-Chennoufi S."/>
            <person name="Dillmann M.L."/>
            <person name="Marvin-Guy L."/>
            <person name="Rami-Shojaei S."/>
            <person name="Brussow H."/>
        </authorList>
    </citation>
    <scope>NUCLEOTIDE SEQUENCE</scope>
</reference>
<organism evidence="4 5">
    <name type="scientific">Lactobacillus phage LP65</name>
    <dbReference type="NCBI Taxonomy" id="2892344"/>
    <lineage>
        <taxon>Viruses</taxon>
        <taxon>Duplodnaviria</taxon>
        <taxon>Heunggongvirae</taxon>
        <taxon>Uroviricota</taxon>
        <taxon>Caudoviricetes</taxon>
        <taxon>Herelleviridae</taxon>
        <taxon>Salchichonvirus</taxon>
        <taxon>Salchichonvirus LP65</taxon>
    </lineage>
</organism>
<dbReference type="RefSeq" id="YP_164732.1">
    <property type="nucleotide sequence ID" value="NC_006565.1"/>
</dbReference>
<dbReference type="PROSITE" id="PS51688">
    <property type="entry name" value="ICA"/>
    <property type="match status" value="1"/>
</dbReference>
<evidence type="ECO:0000256" key="2">
    <source>
        <dbReference type="ARBA" id="ARBA00022732"/>
    </source>
</evidence>
<evidence type="ECO:0000256" key="1">
    <source>
        <dbReference type="ARBA" id="ARBA00004328"/>
    </source>
</evidence>
<accession>Q5ULL7</accession>
<evidence type="ECO:0000259" key="3">
    <source>
        <dbReference type="PROSITE" id="PS51688"/>
    </source>
</evidence>
<dbReference type="KEGG" id="vg:3197404"/>
<evidence type="ECO:0000313" key="5">
    <source>
        <dbReference type="Proteomes" id="UP000002117"/>
    </source>
</evidence>
<protein>
    <submittedName>
        <fullName evidence="4">Orf97</fullName>
    </submittedName>
</protein>
<feature type="domain" description="Peptidase S74" evidence="3">
    <location>
        <begin position="1983"/>
        <end position="2102"/>
    </location>
</feature>